<accession>A0AAV5HZZ3</accession>
<keyword evidence="3" id="KW-1185">Reference proteome</keyword>
<name>A0AAV5HZZ3_9ROSI</name>
<organism evidence="2 3">
    <name type="scientific">Rubroshorea leprosula</name>
    <dbReference type="NCBI Taxonomy" id="152421"/>
    <lineage>
        <taxon>Eukaryota</taxon>
        <taxon>Viridiplantae</taxon>
        <taxon>Streptophyta</taxon>
        <taxon>Embryophyta</taxon>
        <taxon>Tracheophyta</taxon>
        <taxon>Spermatophyta</taxon>
        <taxon>Magnoliopsida</taxon>
        <taxon>eudicotyledons</taxon>
        <taxon>Gunneridae</taxon>
        <taxon>Pentapetalae</taxon>
        <taxon>rosids</taxon>
        <taxon>malvids</taxon>
        <taxon>Malvales</taxon>
        <taxon>Dipterocarpaceae</taxon>
        <taxon>Rubroshorea</taxon>
    </lineage>
</organism>
<protein>
    <submittedName>
        <fullName evidence="2">Uncharacterized protein</fullName>
    </submittedName>
</protein>
<evidence type="ECO:0000313" key="2">
    <source>
        <dbReference type="EMBL" id="GKU91049.1"/>
    </source>
</evidence>
<feature type="signal peptide" evidence="1">
    <location>
        <begin position="1"/>
        <end position="28"/>
    </location>
</feature>
<feature type="chain" id="PRO_5043775246" evidence="1">
    <location>
        <begin position="29"/>
        <end position="78"/>
    </location>
</feature>
<evidence type="ECO:0000313" key="3">
    <source>
        <dbReference type="Proteomes" id="UP001054252"/>
    </source>
</evidence>
<sequence length="78" mass="9097">MHGFMLMKRLKMGKLVIMLMMLISMVKRDSNGKVSGKMGMVFDLWGEDKFEDAIKFSFYEPTKNCYGKKLQLTAKKHK</sequence>
<proteinExistence type="predicted"/>
<dbReference type="AlphaFoldDB" id="A0AAV5HZZ3"/>
<gene>
    <name evidence="2" type="ORF">SLEP1_g4974</name>
</gene>
<reference evidence="2 3" key="1">
    <citation type="journal article" date="2021" name="Commun. Biol.">
        <title>The genome of Shorea leprosula (Dipterocarpaceae) highlights the ecological relevance of drought in aseasonal tropical rainforests.</title>
        <authorList>
            <person name="Ng K.K.S."/>
            <person name="Kobayashi M.J."/>
            <person name="Fawcett J.A."/>
            <person name="Hatakeyama M."/>
            <person name="Paape T."/>
            <person name="Ng C.H."/>
            <person name="Ang C.C."/>
            <person name="Tnah L.H."/>
            <person name="Lee C.T."/>
            <person name="Nishiyama T."/>
            <person name="Sese J."/>
            <person name="O'Brien M.J."/>
            <person name="Copetti D."/>
            <person name="Mohd Noor M.I."/>
            <person name="Ong R.C."/>
            <person name="Putra M."/>
            <person name="Sireger I.Z."/>
            <person name="Indrioko S."/>
            <person name="Kosugi Y."/>
            <person name="Izuno A."/>
            <person name="Isagi Y."/>
            <person name="Lee S.L."/>
            <person name="Shimizu K.K."/>
        </authorList>
    </citation>
    <scope>NUCLEOTIDE SEQUENCE [LARGE SCALE GENOMIC DNA]</scope>
    <source>
        <strain evidence="2">214</strain>
    </source>
</reference>
<keyword evidence="1" id="KW-0732">Signal</keyword>
<evidence type="ECO:0000256" key="1">
    <source>
        <dbReference type="SAM" id="SignalP"/>
    </source>
</evidence>
<comment type="caution">
    <text evidence="2">The sequence shown here is derived from an EMBL/GenBank/DDBJ whole genome shotgun (WGS) entry which is preliminary data.</text>
</comment>
<dbReference type="EMBL" id="BPVZ01000004">
    <property type="protein sequence ID" value="GKU91049.1"/>
    <property type="molecule type" value="Genomic_DNA"/>
</dbReference>
<dbReference type="Proteomes" id="UP001054252">
    <property type="component" value="Unassembled WGS sequence"/>
</dbReference>